<dbReference type="InterPro" id="IPR001128">
    <property type="entry name" value="Cyt_P450"/>
</dbReference>
<proteinExistence type="inferred from homology"/>
<dbReference type="RefSeq" id="WP_067010629.1">
    <property type="nucleotide sequence ID" value="NZ_BNDU01000009.1"/>
</dbReference>
<dbReference type="PRINTS" id="PR00359">
    <property type="entry name" value="BP450"/>
</dbReference>
<dbReference type="EMBL" id="LMWL01000101">
    <property type="protein sequence ID" value="KUM87589.1"/>
    <property type="molecule type" value="Genomic_DNA"/>
</dbReference>
<dbReference type="CDD" id="cd11029">
    <property type="entry name" value="CYP107-like"/>
    <property type="match status" value="1"/>
</dbReference>
<dbReference type="InterPro" id="IPR017972">
    <property type="entry name" value="Cyt_P450_CS"/>
</dbReference>
<comment type="similarity">
    <text evidence="1 7">Belongs to the cytochrome P450 family.</text>
</comment>
<sequence>MTTTIGNPAEAVELLSPELTADPFGEYARLREQAPILTGTLMGGPPMWLVSRYADVRRLVTDPRFVNNPASVPGAAPRDRFTIMKKLNIPTDLVDYLADKIFEIDGADHRRLRKLASRAFTARRVARLRPRIEEITNALLDRMAEAGSDGAPVDLMEAFSYPLPITVICELIGIDEDDRPQWHDWGSVLSTPMAHVERLPTVFRDSIGQLLDIIARRRAEPRDDLISAFIQAQEDDGDRLSDREMVSLVFTMVIAGHETTTYLLGNSVLALLENQDQLALLREDPSRWPQAVNELMRLGPAQFGQPRYPVEDVELGGVTIPKGDPIIPLLLSANTDPRKYEDPRRLDVGRDTGHAHLGFGQGAHYCLGAPLALLEAEVALNALFTRFPDLSLAVARDQIPWTLRPGFTRAEQIPLKLG</sequence>
<dbReference type="GO" id="GO:0004497">
    <property type="term" value="F:monooxygenase activity"/>
    <property type="evidence" value="ECO:0007669"/>
    <property type="project" value="UniProtKB-KW"/>
</dbReference>
<evidence type="ECO:0000313" key="9">
    <source>
        <dbReference type="Proteomes" id="UP000054241"/>
    </source>
</evidence>
<dbReference type="PANTHER" id="PTHR46696">
    <property type="entry name" value="P450, PUTATIVE (EUROFUNG)-RELATED"/>
    <property type="match status" value="1"/>
</dbReference>
<evidence type="ECO:0000256" key="2">
    <source>
        <dbReference type="ARBA" id="ARBA00022617"/>
    </source>
</evidence>
<dbReference type="GO" id="GO:0016705">
    <property type="term" value="F:oxidoreductase activity, acting on paired donors, with incorporation or reduction of molecular oxygen"/>
    <property type="evidence" value="ECO:0007669"/>
    <property type="project" value="InterPro"/>
</dbReference>
<organism evidence="8 9">
    <name type="scientific">Streptomyces cellostaticus</name>
    <dbReference type="NCBI Taxonomy" id="67285"/>
    <lineage>
        <taxon>Bacteria</taxon>
        <taxon>Bacillati</taxon>
        <taxon>Actinomycetota</taxon>
        <taxon>Actinomycetes</taxon>
        <taxon>Kitasatosporales</taxon>
        <taxon>Streptomycetaceae</taxon>
        <taxon>Streptomyces</taxon>
    </lineage>
</organism>
<reference evidence="8 9" key="1">
    <citation type="submission" date="2015-10" db="EMBL/GenBank/DDBJ databases">
        <title>Draft genome sequence of Streptomyces cellostaticus DSM 40189, type strain for the species Streptomyces cellostaticus.</title>
        <authorList>
            <person name="Ruckert C."/>
            <person name="Winkler A."/>
            <person name="Kalinowski J."/>
            <person name="Kampfer P."/>
            <person name="Glaeser S."/>
        </authorList>
    </citation>
    <scope>NUCLEOTIDE SEQUENCE [LARGE SCALE GENOMIC DNA]</scope>
    <source>
        <strain evidence="8 9">DSM 40189</strain>
    </source>
</reference>
<dbReference type="Gene3D" id="1.10.630.10">
    <property type="entry name" value="Cytochrome P450"/>
    <property type="match status" value="1"/>
</dbReference>
<evidence type="ECO:0000256" key="6">
    <source>
        <dbReference type="ARBA" id="ARBA00023033"/>
    </source>
</evidence>
<evidence type="ECO:0000256" key="3">
    <source>
        <dbReference type="ARBA" id="ARBA00022723"/>
    </source>
</evidence>
<keyword evidence="4 7" id="KW-0560">Oxidoreductase</keyword>
<evidence type="ECO:0000256" key="4">
    <source>
        <dbReference type="ARBA" id="ARBA00023002"/>
    </source>
</evidence>
<evidence type="ECO:0000256" key="7">
    <source>
        <dbReference type="RuleBase" id="RU000461"/>
    </source>
</evidence>
<keyword evidence="9" id="KW-1185">Reference proteome</keyword>
<dbReference type="SUPFAM" id="SSF48264">
    <property type="entry name" value="Cytochrome P450"/>
    <property type="match status" value="1"/>
</dbReference>
<dbReference type="GO" id="GO:0005506">
    <property type="term" value="F:iron ion binding"/>
    <property type="evidence" value="ECO:0007669"/>
    <property type="project" value="InterPro"/>
</dbReference>
<keyword evidence="6 7" id="KW-0503">Monooxygenase</keyword>
<dbReference type="PANTHER" id="PTHR46696:SF1">
    <property type="entry name" value="CYTOCHROME P450 YJIB-RELATED"/>
    <property type="match status" value="1"/>
</dbReference>
<name>A0A101N6S7_9ACTN</name>
<keyword evidence="2 7" id="KW-0349">Heme</keyword>
<evidence type="ECO:0000256" key="1">
    <source>
        <dbReference type="ARBA" id="ARBA00010617"/>
    </source>
</evidence>
<gene>
    <name evidence="8" type="ORF">AQI88_40640</name>
</gene>
<protein>
    <submittedName>
        <fullName evidence="8">Cytochrome</fullName>
    </submittedName>
</protein>
<dbReference type="FunFam" id="1.10.630.10:FF:000018">
    <property type="entry name" value="Cytochrome P450 monooxygenase"/>
    <property type="match status" value="1"/>
</dbReference>
<keyword evidence="5 7" id="KW-0408">Iron</keyword>
<evidence type="ECO:0000256" key="5">
    <source>
        <dbReference type="ARBA" id="ARBA00023004"/>
    </source>
</evidence>
<evidence type="ECO:0000313" key="8">
    <source>
        <dbReference type="EMBL" id="KUM87589.1"/>
    </source>
</evidence>
<accession>A0A101N6S7</accession>
<comment type="caution">
    <text evidence="8">The sequence shown here is derived from an EMBL/GenBank/DDBJ whole genome shotgun (WGS) entry which is preliminary data.</text>
</comment>
<dbReference type="InterPro" id="IPR036396">
    <property type="entry name" value="Cyt_P450_sf"/>
</dbReference>
<keyword evidence="3 7" id="KW-0479">Metal-binding</keyword>
<dbReference type="AlphaFoldDB" id="A0A101N6S7"/>
<dbReference type="Pfam" id="PF00067">
    <property type="entry name" value="p450"/>
    <property type="match status" value="2"/>
</dbReference>
<dbReference type="PROSITE" id="PS00086">
    <property type="entry name" value="CYTOCHROME_P450"/>
    <property type="match status" value="1"/>
</dbReference>
<dbReference type="STRING" id="67285.AQI88_40640"/>
<dbReference type="Proteomes" id="UP000054241">
    <property type="component" value="Unassembled WGS sequence"/>
</dbReference>
<dbReference type="GO" id="GO:0020037">
    <property type="term" value="F:heme binding"/>
    <property type="evidence" value="ECO:0007669"/>
    <property type="project" value="InterPro"/>
</dbReference>
<dbReference type="InterPro" id="IPR002397">
    <property type="entry name" value="Cyt_P450_B"/>
</dbReference>
<dbReference type="PRINTS" id="PR00385">
    <property type="entry name" value="P450"/>
</dbReference>
<dbReference type="OrthoDB" id="5500002at2"/>